<evidence type="ECO:0000259" key="10">
    <source>
        <dbReference type="SMART" id="SM00990"/>
    </source>
</evidence>
<feature type="compositionally biased region" description="Basic and acidic residues" evidence="9">
    <location>
        <begin position="127"/>
        <end position="152"/>
    </location>
</feature>
<feature type="domain" description="VRR-NUC" evidence="10">
    <location>
        <begin position="868"/>
        <end position="974"/>
    </location>
</feature>
<dbReference type="OMA" id="DECHTST"/>
<evidence type="ECO:0000313" key="12">
    <source>
        <dbReference type="Proteomes" id="UP000494040"/>
    </source>
</evidence>
<dbReference type="GO" id="GO:0008409">
    <property type="term" value="F:5'-3' exonuclease activity"/>
    <property type="evidence" value="ECO:0007669"/>
    <property type="project" value="TreeGrafter"/>
</dbReference>
<dbReference type="GO" id="GO:0070336">
    <property type="term" value="F:flap-structured DNA binding"/>
    <property type="evidence" value="ECO:0007669"/>
    <property type="project" value="TreeGrafter"/>
</dbReference>
<evidence type="ECO:0000256" key="5">
    <source>
        <dbReference type="ARBA" id="ARBA00022801"/>
    </source>
</evidence>
<comment type="subcellular location">
    <subcellularLocation>
        <location evidence="8">Nucleus</location>
    </subcellularLocation>
</comment>
<dbReference type="RefSeq" id="XP_024081119.1">
    <property type="nucleotide sequence ID" value="XM_024225351.1"/>
</dbReference>
<keyword evidence="4 8" id="KW-0479">Metal-binding</keyword>
<dbReference type="GO" id="GO:0004528">
    <property type="term" value="F:phosphodiesterase I activity"/>
    <property type="evidence" value="ECO:0007669"/>
    <property type="project" value="UniProtKB-EC"/>
</dbReference>
<feature type="region of interest" description="Disordered" evidence="9">
    <location>
        <begin position="76"/>
        <end position="152"/>
    </location>
</feature>
<dbReference type="SMART" id="SM00990">
    <property type="entry name" value="VRR_NUC"/>
    <property type="match status" value="1"/>
</dbReference>
<keyword evidence="12" id="KW-1185">Reference proteome</keyword>
<dbReference type="GO" id="GO:0005634">
    <property type="term" value="C:nucleus"/>
    <property type="evidence" value="ECO:0007669"/>
    <property type="project" value="UniProtKB-SubCell"/>
</dbReference>
<keyword evidence="8" id="KW-0227">DNA damage</keyword>
<proteinExistence type="inferred from homology"/>
<dbReference type="GO" id="GO:0046872">
    <property type="term" value="F:metal ion binding"/>
    <property type="evidence" value="ECO:0007669"/>
    <property type="project" value="UniProtKB-KW"/>
</dbReference>
<accession>A0A8I6SLD3</accession>
<dbReference type="KEGG" id="clec:106669381"/>
<evidence type="ECO:0000256" key="9">
    <source>
        <dbReference type="SAM" id="MobiDB-lite"/>
    </source>
</evidence>
<keyword evidence="7 8" id="KW-0464">Manganese</keyword>
<name>A0A8I6SLD3_CIMLE</name>
<evidence type="ECO:0000256" key="8">
    <source>
        <dbReference type="RuleBase" id="RU365033"/>
    </source>
</evidence>
<feature type="compositionally biased region" description="Polar residues" evidence="9">
    <location>
        <begin position="288"/>
        <end position="305"/>
    </location>
</feature>
<dbReference type="EC" id="3.1.4.1" evidence="8"/>
<sequence>MPLSIRVMKFKGTINSLSPLKKTKSSNKDVQSKKTPTKSTVQSQHITHYFSTQSNNLPLSRKNSIKKVTNLDEKFDDNETNSTIQHKNPAKTKGTSKSDDDRGVAELTAQEKNVKRKLSLAFEEDESPLKKSPRVEKPTGTKDGEKKPDRVLKDEHFAQETVTLIYNNMNALNEIFQKGKTILDDEKRKEYFMANINDVVYGYYNGMILYDLQDKCSKKEMVVAGKELHANSKIIQVEDKCNPASDQQPLTDLNNSLNCDTSLEKIKSENGIFLNATMQESLEKVNSVDNSGKNEITGNGDNEQTIPIEYDTPPSSGAKSDLEKKNIKEEINVNQLDDEINKITHDTGINTSGVTTNALIYSINRAKIYAPCIFTNETNEICRAYEKLNHDAQLLYQNLLDRKWSWIRRTSITYPKTNSISTALETLQSAGFIQILNRDCELNEMLCVMNVNELKKLCDHLKIDKNSTKPVLIKKIESIANRSGFQFSATSLKNKLANKAFDILEDELIKITERTRDVFLKLLVVSTCPYYNSSSFTPQISRLGDLKYLLQNVSNKSIILLPLDSAPRKLFNSSLHFEHYFKSVQLLDDLKEAQNNKDWAKAADICEEMYEQKFLFNTCDLLDYVHLRFTARRNLVYCLSSGINELKREKRYDKCLDCLELLLNQHLYGKVNRAKWYEQKLLIMEKYIKADSDSIYEVLKCGLSDCSLTLLGKRILSKRAESFLKKNKKLCDLKKQELTNLMSFPGPVQMVYIYAKPMPNVTTSKKQIFETKGCDGQTFFGSVEETVCNYYSKDYPYSFHDEGNLLKNMALALFFPVLYDTKLVPGVFVSEFQKQPLDWGGQEFFDKRKELFYAHRDTIMQKGLDGVQKDLETIYSMIYMKPNILFNISQIDISNMMKLLTCMTLEKVMKFALYLLEYYNERKSGFPDLTMFNNEKCAFVEVKGPSDTPSINQLLWMEKLKEFDLPVWICNVSCKVGCESYITLDGKNTPGN</sequence>
<dbReference type="Pfam" id="PF21170">
    <property type="entry name" value="FAN1_TPR"/>
    <property type="match status" value="1"/>
</dbReference>
<dbReference type="AlphaFoldDB" id="A0A8I6SLD3"/>
<evidence type="ECO:0000313" key="11">
    <source>
        <dbReference type="EnsemblMetazoa" id="XP_024081119.1"/>
    </source>
</evidence>
<evidence type="ECO:0000256" key="3">
    <source>
        <dbReference type="ARBA" id="ARBA00022722"/>
    </source>
</evidence>
<reference evidence="11" key="1">
    <citation type="submission" date="2022-01" db="UniProtKB">
        <authorList>
            <consortium name="EnsemblMetazoa"/>
        </authorList>
    </citation>
    <scope>IDENTIFICATION</scope>
</reference>
<dbReference type="InterPro" id="IPR014883">
    <property type="entry name" value="VRR_NUC"/>
</dbReference>
<dbReference type="EnsemblMetazoa" id="XM_024225351.1">
    <property type="protein sequence ID" value="XP_024081119.1"/>
    <property type="gene ID" value="LOC106669381"/>
</dbReference>
<evidence type="ECO:0000256" key="1">
    <source>
        <dbReference type="ARBA" id="ARBA00000983"/>
    </source>
</evidence>
<dbReference type="GO" id="GO:0017108">
    <property type="term" value="F:5'-flap endonuclease activity"/>
    <property type="evidence" value="ECO:0007669"/>
    <property type="project" value="TreeGrafter"/>
</dbReference>
<evidence type="ECO:0000256" key="7">
    <source>
        <dbReference type="ARBA" id="ARBA00023211"/>
    </source>
</evidence>
<dbReference type="Proteomes" id="UP000494040">
    <property type="component" value="Unassembled WGS sequence"/>
</dbReference>
<comment type="function">
    <text evidence="8">Nuclease required for the repair of DNA interstrand cross-links (ICL). Acts as a 5'-3' exonuclease that anchors at a cut end of DNA and cleaves DNA successively at every third nucleotide, allowing to excise an ICL from one strand through flanking incisions.</text>
</comment>
<keyword evidence="3 8" id="KW-0540">Nuclease</keyword>
<dbReference type="Pfam" id="PF08774">
    <property type="entry name" value="VRR_NUC"/>
    <property type="match status" value="1"/>
</dbReference>
<dbReference type="PANTHER" id="PTHR15749:SF4">
    <property type="entry name" value="FANCONI-ASSOCIATED NUCLEASE 1"/>
    <property type="match status" value="1"/>
</dbReference>
<comment type="cofactor">
    <cofactor evidence="8">
        <name>Mg(2+)</name>
        <dbReference type="ChEBI" id="CHEBI:18420"/>
    </cofactor>
    <cofactor evidence="8">
        <name>Mn(2+)</name>
        <dbReference type="ChEBI" id="CHEBI:29035"/>
    </cofactor>
</comment>
<evidence type="ECO:0000256" key="4">
    <source>
        <dbReference type="ARBA" id="ARBA00022723"/>
    </source>
</evidence>
<feature type="region of interest" description="Disordered" evidence="9">
    <location>
        <begin position="288"/>
        <end position="321"/>
    </location>
</feature>
<organism evidence="11 12">
    <name type="scientific">Cimex lectularius</name>
    <name type="common">Bed bug</name>
    <name type="synonym">Acanthia lectularia</name>
    <dbReference type="NCBI Taxonomy" id="79782"/>
    <lineage>
        <taxon>Eukaryota</taxon>
        <taxon>Metazoa</taxon>
        <taxon>Ecdysozoa</taxon>
        <taxon>Arthropoda</taxon>
        <taxon>Hexapoda</taxon>
        <taxon>Insecta</taxon>
        <taxon>Pterygota</taxon>
        <taxon>Neoptera</taxon>
        <taxon>Paraneoptera</taxon>
        <taxon>Hemiptera</taxon>
        <taxon>Heteroptera</taxon>
        <taxon>Panheteroptera</taxon>
        <taxon>Cimicomorpha</taxon>
        <taxon>Cimicidae</taxon>
        <taxon>Cimex</taxon>
    </lineage>
</organism>
<evidence type="ECO:0000256" key="2">
    <source>
        <dbReference type="ARBA" id="ARBA00005533"/>
    </source>
</evidence>
<comment type="catalytic activity">
    <reaction evidence="1 8">
        <text>Hydrolytically removes 5'-nucleotides successively from the 3'-hydroxy termini of 3'-hydroxy-terminated oligonucleotides.</text>
        <dbReference type="EC" id="3.1.4.1"/>
    </reaction>
</comment>
<dbReference type="InterPro" id="IPR033315">
    <property type="entry name" value="Fan1-like"/>
</dbReference>
<keyword evidence="8" id="KW-0234">DNA repair</keyword>
<dbReference type="OrthoDB" id="76364at2759"/>
<dbReference type="InterPro" id="IPR049126">
    <property type="entry name" value="FAN1-like_TPR"/>
</dbReference>
<dbReference type="GO" id="GO:0036297">
    <property type="term" value="P:interstrand cross-link repair"/>
    <property type="evidence" value="ECO:0007669"/>
    <property type="project" value="InterPro"/>
</dbReference>
<dbReference type="InterPro" id="IPR011856">
    <property type="entry name" value="tRNA_endonuc-like_dom_sf"/>
</dbReference>
<keyword evidence="6 8" id="KW-0460">Magnesium</keyword>
<protein>
    <recommendedName>
        <fullName evidence="8">Fanconi-associated nuclease</fullName>
        <ecNumber evidence="8">3.1.4.1</ecNumber>
    </recommendedName>
</protein>
<keyword evidence="8" id="KW-0539">Nucleus</keyword>
<dbReference type="PANTHER" id="PTHR15749">
    <property type="entry name" value="FANCONI-ASSOCIATED NUCLEASE 1"/>
    <property type="match status" value="1"/>
</dbReference>
<dbReference type="Gene3D" id="3.40.1350.10">
    <property type="match status" value="1"/>
</dbReference>
<comment type="similarity">
    <text evidence="2 8">Belongs to the FAN1 family.</text>
</comment>
<evidence type="ECO:0000256" key="6">
    <source>
        <dbReference type="ARBA" id="ARBA00022842"/>
    </source>
</evidence>
<dbReference type="GeneID" id="106669381"/>
<feature type="region of interest" description="Disordered" evidence="9">
    <location>
        <begin position="17"/>
        <end position="45"/>
    </location>
</feature>
<keyword evidence="5 8" id="KW-0378">Hydrolase</keyword>
<feature type="compositionally biased region" description="Polar residues" evidence="9">
    <location>
        <begin position="33"/>
        <end position="45"/>
    </location>
</feature>